<dbReference type="FunFam" id="2.30.30.40:FF:000162">
    <property type="entry name" value="MIA SH3 domain ER export factor 3"/>
    <property type="match status" value="1"/>
</dbReference>
<feature type="coiled-coil region" evidence="19">
    <location>
        <begin position="1753"/>
        <end position="1914"/>
    </location>
</feature>
<keyword evidence="9" id="KW-0256">Endoplasmic reticulum</keyword>
<feature type="region of interest" description="Disordered" evidence="20">
    <location>
        <begin position="431"/>
        <end position="469"/>
    </location>
</feature>
<feature type="region of interest" description="Disordered" evidence="20">
    <location>
        <begin position="688"/>
        <end position="993"/>
    </location>
</feature>
<evidence type="ECO:0000256" key="6">
    <source>
        <dbReference type="ARBA" id="ARBA00022553"/>
    </source>
</evidence>
<evidence type="ECO:0000256" key="20">
    <source>
        <dbReference type="SAM" id="MobiDB-lite"/>
    </source>
</evidence>
<feature type="compositionally biased region" description="Low complexity" evidence="20">
    <location>
        <begin position="1947"/>
        <end position="1958"/>
    </location>
</feature>
<dbReference type="OrthoDB" id="6022771at2759"/>
<feature type="compositionally biased region" description="Basic and acidic residues" evidence="20">
    <location>
        <begin position="833"/>
        <end position="849"/>
    </location>
</feature>
<keyword evidence="8 21" id="KW-0732">Signal</keyword>
<evidence type="ECO:0000259" key="22">
    <source>
        <dbReference type="PROSITE" id="PS50002"/>
    </source>
</evidence>
<keyword evidence="15" id="KW-0325">Glycoprotein</keyword>
<keyword evidence="13 19" id="KW-0175">Coiled coil</keyword>
<dbReference type="GO" id="GO:0005789">
    <property type="term" value="C:endoplasmic reticulum membrane"/>
    <property type="evidence" value="ECO:0007669"/>
    <property type="project" value="UniProtKB-SubCell"/>
</dbReference>
<keyword evidence="7" id="KW-0812">Transmembrane</keyword>
<feature type="region of interest" description="Disordered" evidence="20">
    <location>
        <begin position="265"/>
        <end position="289"/>
    </location>
</feature>
<feature type="compositionally biased region" description="Acidic residues" evidence="20">
    <location>
        <begin position="441"/>
        <end position="456"/>
    </location>
</feature>
<dbReference type="Proteomes" id="UP000694569">
    <property type="component" value="Unplaced"/>
</dbReference>
<keyword evidence="3" id="KW-0813">Transport</keyword>
<evidence type="ECO:0000256" key="5">
    <source>
        <dbReference type="ARBA" id="ARBA00022483"/>
    </source>
</evidence>
<dbReference type="SMART" id="SM00326">
    <property type="entry name" value="SH3"/>
    <property type="match status" value="1"/>
</dbReference>
<feature type="coiled-coil region" evidence="19">
    <location>
        <begin position="1495"/>
        <end position="1683"/>
    </location>
</feature>
<dbReference type="GO" id="GO:0035459">
    <property type="term" value="P:vesicle cargo loading"/>
    <property type="evidence" value="ECO:0007669"/>
    <property type="project" value="TreeGrafter"/>
</dbReference>
<feature type="compositionally biased region" description="Polar residues" evidence="20">
    <location>
        <begin position="1362"/>
        <end position="1380"/>
    </location>
</feature>
<dbReference type="InterPro" id="IPR051500">
    <property type="entry name" value="cTAGE_MIA/OTOR"/>
</dbReference>
<feature type="domain" description="SH3" evidence="22">
    <location>
        <begin position="40"/>
        <end position="102"/>
    </location>
</feature>
<evidence type="ECO:0000313" key="23">
    <source>
        <dbReference type="Ensembl" id="ENSLLEP00000019481.1"/>
    </source>
</evidence>
<evidence type="ECO:0000313" key="24">
    <source>
        <dbReference type="Proteomes" id="UP000694569"/>
    </source>
</evidence>
<feature type="region of interest" description="Disordered" evidence="20">
    <location>
        <begin position="374"/>
        <end position="398"/>
    </location>
</feature>
<keyword evidence="5" id="KW-0268">Exocytosis</keyword>
<feature type="region of interest" description="Disordered" evidence="20">
    <location>
        <begin position="1189"/>
        <end position="1212"/>
    </location>
</feature>
<evidence type="ECO:0000256" key="11">
    <source>
        <dbReference type="ARBA" id="ARBA00022927"/>
    </source>
</evidence>
<feature type="region of interest" description="Disordered" evidence="20">
    <location>
        <begin position="1285"/>
        <end position="1413"/>
    </location>
</feature>
<feature type="chain" id="PRO_5034727918" description="Transport and Golgi organization protein 1 homolog" evidence="21">
    <location>
        <begin position="23"/>
        <end position="2324"/>
    </location>
</feature>
<feature type="region of interest" description="Disordered" evidence="20">
    <location>
        <begin position="518"/>
        <end position="624"/>
    </location>
</feature>
<feature type="compositionally biased region" description="Pro residues" evidence="20">
    <location>
        <begin position="2169"/>
        <end position="2185"/>
    </location>
</feature>
<evidence type="ECO:0000256" key="10">
    <source>
        <dbReference type="ARBA" id="ARBA00022892"/>
    </source>
</evidence>
<accession>A0A8C5MUZ0</accession>
<feature type="compositionally biased region" description="Basic and acidic residues" evidence="20">
    <location>
        <begin position="936"/>
        <end position="953"/>
    </location>
</feature>
<feature type="region of interest" description="Disordered" evidence="20">
    <location>
        <begin position="1919"/>
        <end position="2324"/>
    </location>
</feature>
<feature type="compositionally biased region" description="Basic and acidic residues" evidence="20">
    <location>
        <begin position="701"/>
        <end position="712"/>
    </location>
</feature>
<feature type="signal peptide" evidence="21">
    <location>
        <begin position="1"/>
        <end position="22"/>
    </location>
</feature>
<evidence type="ECO:0000256" key="15">
    <source>
        <dbReference type="ARBA" id="ARBA00023180"/>
    </source>
</evidence>
<dbReference type="InterPro" id="IPR054697">
    <property type="entry name" value="NPIP_N"/>
</dbReference>
<comment type="similarity">
    <text evidence="16">Belongs to the MIA/OTOR family. Tango1 subfamily.</text>
</comment>
<dbReference type="GeneTree" id="ENSGT00950000182767"/>
<feature type="compositionally biased region" description="Basic and acidic residues" evidence="20">
    <location>
        <begin position="762"/>
        <end position="779"/>
    </location>
</feature>
<evidence type="ECO:0000256" key="7">
    <source>
        <dbReference type="ARBA" id="ARBA00022692"/>
    </source>
</evidence>
<dbReference type="Pfam" id="PF07653">
    <property type="entry name" value="SH3_2"/>
    <property type="match status" value="1"/>
</dbReference>
<feature type="compositionally biased region" description="Polar residues" evidence="20">
    <location>
        <begin position="533"/>
        <end position="548"/>
    </location>
</feature>
<dbReference type="InterPro" id="IPR001452">
    <property type="entry name" value="SH3_domain"/>
</dbReference>
<feature type="compositionally biased region" description="Polar residues" evidence="20">
    <location>
        <begin position="2014"/>
        <end position="2026"/>
    </location>
</feature>
<evidence type="ECO:0000256" key="12">
    <source>
        <dbReference type="ARBA" id="ARBA00022989"/>
    </source>
</evidence>
<feature type="compositionally biased region" description="Basic and acidic residues" evidence="20">
    <location>
        <begin position="961"/>
        <end position="975"/>
    </location>
</feature>
<evidence type="ECO:0000256" key="13">
    <source>
        <dbReference type="ARBA" id="ARBA00023054"/>
    </source>
</evidence>
<dbReference type="InterPro" id="IPR036028">
    <property type="entry name" value="SH3-like_dom_sf"/>
</dbReference>
<dbReference type="PANTHER" id="PTHR23158">
    <property type="entry name" value="MELANOMA INHIBITORY ACTIVITY-RELATED"/>
    <property type="match status" value="1"/>
</dbReference>
<dbReference type="Pfam" id="PF06409">
    <property type="entry name" value="NPIP"/>
    <property type="match status" value="1"/>
</dbReference>
<feature type="compositionally biased region" description="Polar residues" evidence="20">
    <location>
        <begin position="156"/>
        <end position="168"/>
    </location>
</feature>
<dbReference type="Ensembl" id="ENSLLET00000020252.1">
    <property type="protein sequence ID" value="ENSLLEP00000019481.1"/>
    <property type="gene ID" value="ENSLLEG00000012182.1"/>
</dbReference>
<dbReference type="GO" id="GO:0009306">
    <property type="term" value="P:protein secretion"/>
    <property type="evidence" value="ECO:0007669"/>
    <property type="project" value="TreeGrafter"/>
</dbReference>
<feature type="compositionally biased region" description="Polar residues" evidence="20">
    <location>
        <begin position="810"/>
        <end position="820"/>
    </location>
</feature>
<evidence type="ECO:0000256" key="3">
    <source>
        <dbReference type="ARBA" id="ARBA00022448"/>
    </source>
</evidence>
<comment type="subcellular location">
    <subcellularLocation>
        <location evidence="1">Endoplasmic reticulum membrane</location>
        <topology evidence="1">Single-pass membrane protein</topology>
    </subcellularLocation>
</comment>
<feature type="compositionally biased region" description="Polar residues" evidence="20">
    <location>
        <begin position="602"/>
        <end position="612"/>
    </location>
</feature>
<protein>
    <recommendedName>
        <fullName evidence="17">Transport and Golgi organization protein 1 homolog</fullName>
    </recommendedName>
</protein>
<feature type="compositionally biased region" description="Polar residues" evidence="20">
    <location>
        <begin position="1970"/>
        <end position="1979"/>
    </location>
</feature>
<keyword evidence="12" id="KW-1133">Transmembrane helix</keyword>
<feature type="compositionally biased region" description="Acidic residues" evidence="20">
    <location>
        <begin position="1033"/>
        <end position="1043"/>
    </location>
</feature>
<reference evidence="23" key="2">
    <citation type="submission" date="2025-09" db="UniProtKB">
        <authorList>
            <consortium name="Ensembl"/>
        </authorList>
    </citation>
    <scope>IDENTIFICATION</scope>
</reference>
<feature type="compositionally biased region" description="Pro residues" evidence="20">
    <location>
        <begin position="2107"/>
        <end position="2118"/>
    </location>
</feature>
<evidence type="ECO:0000256" key="19">
    <source>
        <dbReference type="SAM" id="Coils"/>
    </source>
</evidence>
<keyword evidence="10" id="KW-0931">ER-Golgi transport</keyword>
<feature type="region of interest" description="Disordered" evidence="20">
    <location>
        <begin position="140"/>
        <end position="253"/>
    </location>
</feature>
<evidence type="ECO:0000256" key="9">
    <source>
        <dbReference type="ARBA" id="ARBA00022824"/>
    </source>
</evidence>
<dbReference type="GO" id="GO:0048731">
    <property type="term" value="P:system development"/>
    <property type="evidence" value="ECO:0007669"/>
    <property type="project" value="UniProtKB-ARBA"/>
</dbReference>
<feature type="compositionally biased region" description="Pro residues" evidence="20">
    <location>
        <begin position="2084"/>
        <end position="2099"/>
    </location>
</feature>
<feature type="compositionally biased region" description="Basic and acidic residues" evidence="20">
    <location>
        <begin position="788"/>
        <end position="809"/>
    </location>
</feature>
<evidence type="ECO:0000256" key="1">
    <source>
        <dbReference type="ARBA" id="ARBA00004389"/>
    </source>
</evidence>
<organism evidence="23 24">
    <name type="scientific">Leptobrachium leishanense</name>
    <name type="common">Leishan spiny toad</name>
    <dbReference type="NCBI Taxonomy" id="445787"/>
    <lineage>
        <taxon>Eukaryota</taxon>
        <taxon>Metazoa</taxon>
        <taxon>Chordata</taxon>
        <taxon>Craniata</taxon>
        <taxon>Vertebrata</taxon>
        <taxon>Euteleostomi</taxon>
        <taxon>Amphibia</taxon>
        <taxon>Batrachia</taxon>
        <taxon>Anura</taxon>
        <taxon>Pelobatoidea</taxon>
        <taxon>Megophryidae</taxon>
        <taxon>Leptobrachium</taxon>
    </lineage>
</organism>
<name>A0A8C5MUZ0_9ANUR</name>
<proteinExistence type="inferred from homology"/>
<dbReference type="Gene3D" id="2.30.30.40">
    <property type="entry name" value="SH3 Domains"/>
    <property type="match status" value="1"/>
</dbReference>
<feature type="compositionally biased region" description="Pro residues" evidence="20">
    <location>
        <begin position="2277"/>
        <end position="2289"/>
    </location>
</feature>
<feature type="compositionally biased region" description="Pro residues" evidence="20">
    <location>
        <begin position="2134"/>
        <end position="2162"/>
    </location>
</feature>
<feature type="compositionally biased region" description="Basic and acidic residues" evidence="20">
    <location>
        <begin position="265"/>
        <end position="274"/>
    </location>
</feature>
<feature type="compositionally biased region" description="Basic and acidic residues" evidence="20">
    <location>
        <begin position="559"/>
        <end position="571"/>
    </location>
</feature>
<reference evidence="23" key="1">
    <citation type="submission" date="2025-08" db="UniProtKB">
        <authorList>
            <consortium name="Ensembl"/>
        </authorList>
    </citation>
    <scope>IDENTIFICATION</scope>
</reference>
<evidence type="ECO:0000256" key="21">
    <source>
        <dbReference type="SAM" id="SignalP"/>
    </source>
</evidence>
<feature type="compositionally biased region" description="Polar residues" evidence="20">
    <location>
        <begin position="217"/>
        <end position="243"/>
    </location>
</feature>
<feature type="compositionally biased region" description="Polar residues" evidence="20">
    <location>
        <begin position="689"/>
        <end position="700"/>
    </location>
</feature>
<feature type="compositionally biased region" description="Basic and acidic residues" evidence="20">
    <location>
        <begin position="1018"/>
        <end position="1030"/>
    </location>
</feature>
<feature type="compositionally biased region" description="Basic and acidic residues" evidence="20">
    <location>
        <begin position="2186"/>
        <end position="2196"/>
    </location>
</feature>
<feature type="compositionally biased region" description="Basic and acidic residues" evidence="20">
    <location>
        <begin position="1383"/>
        <end position="1412"/>
    </location>
</feature>
<dbReference type="GO" id="GO:0006887">
    <property type="term" value="P:exocytosis"/>
    <property type="evidence" value="ECO:0007669"/>
    <property type="project" value="UniProtKB-KW"/>
</dbReference>
<feature type="compositionally biased region" description="Basic and acidic residues" evidence="20">
    <location>
        <begin position="169"/>
        <end position="191"/>
    </location>
</feature>
<feature type="compositionally biased region" description="Basic and acidic residues" evidence="20">
    <location>
        <begin position="2315"/>
        <end position="2324"/>
    </location>
</feature>
<feature type="region of interest" description="Disordered" evidence="20">
    <location>
        <begin position="1013"/>
        <end position="1050"/>
    </location>
</feature>
<evidence type="ECO:0000256" key="8">
    <source>
        <dbReference type="ARBA" id="ARBA00022729"/>
    </source>
</evidence>
<feature type="compositionally biased region" description="Basic and acidic residues" evidence="20">
    <location>
        <begin position="140"/>
        <end position="153"/>
    </location>
</feature>
<feature type="compositionally biased region" description="Basic and acidic residues" evidence="20">
    <location>
        <begin position="199"/>
        <end position="208"/>
    </location>
</feature>
<evidence type="ECO:0000256" key="17">
    <source>
        <dbReference type="ARBA" id="ARBA00068894"/>
    </source>
</evidence>
<feature type="compositionally biased region" description="Acidic residues" evidence="20">
    <location>
        <begin position="1342"/>
        <end position="1354"/>
    </location>
</feature>
<evidence type="ECO:0000256" key="4">
    <source>
        <dbReference type="ARBA" id="ARBA00022481"/>
    </source>
</evidence>
<evidence type="ECO:0000256" key="2">
    <source>
        <dbReference type="ARBA" id="ARBA00022443"/>
    </source>
</evidence>
<keyword evidence="11" id="KW-0653">Protein transport</keyword>
<dbReference type="GO" id="GO:0070971">
    <property type="term" value="C:endoplasmic reticulum exit site"/>
    <property type="evidence" value="ECO:0007669"/>
    <property type="project" value="TreeGrafter"/>
</dbReference>
<evidence type="ECO:0000256" key="16">
    <source>
        <dbReference type="ARBA" id="ARBA00061139"/>
    </source>
</evidence>
<keyword evidence="4" id="KW-0488">Methylation</keyword>
<keyword evidence="6" id="KW-0597">Phosphoprotein</keyword>
<dbReference type="PANTHER" id="PTHR23158:SF54">
    <property type="entry name" value="TRANSPORT AND GOLGI ORGANIZATION PROTEIN 1 HOMOLOG"/>
    <property type="match status" value="1"/>
</dbReference>
<feature type="region of interest" description="Disordered" evidence="20">
    <location>
        <begin position="310"/>
        <end position="346"/>
    </location>
</feature>
<keyword evidence="14" id="KW-0472">Membrane</keyword>
<evidence type="ECO:0000256" key="14">
    <source>
        <dbReference type="ARBA" id="ARBA00023136"/>
    </source>
</evidence>
<dbReference type="SUPFAM" id="SSF50044">
    <property type="entry name" value="SH3-domain"/>
    <property type="match status" value="1"/>
</dbReference>
<dbReference type="PROSITE" id="PS50002">
    <property type="entry name" value="SH3"/>
    <property type="match status" value="1"/>
</dbReference>
<evidence type="ECO:0000256" key="18">
    <source>
        <dbReference type="PROSITE-ProRule" id="PRU00192"/>
    </source>
</evidence>
<dbReference type="GO" id="GO:0006888">
    <property type="term" value="P:endoplasmic reticulum to Golgi vesicle-mediated transport"/>
    <property type="evidence" value="ECO:0007669"/>
    <property type="project" value="TreeGrafter"/>
</dbReference>
<feature type="compositionally biased region" description="Pro residues" evidence="20">
    <location>
        <begin position="2217"/>
        <end position="2246"/>
    </location>
</feature>
<feature type="compositionally biased region" description="Polar residues" evidence="20">
    <location>
        <begin position="872"/>
        <end position="887"/>
    </location>
</feature>
<sequence>MAGAHLYPLLLLAALMPPGSLALERRFSELKRCADPECSMLMVRAKALKDFTGPDCRFANLKKDDSIYVYYKLDGRSSDLWAGSVGTQFGYFPKDLLEMTQVYVTKDKEIELPTDETDFVCFDGGTDNFDSYNVDELLTKPKESTLGKEELEKSAQPGNQPTLETSTQSEEKERAQHSPEEEPKETLKIELEVEEQFDKEDPLVKDANTKQAPDGSEGSTAALSRTDLNVEETSVNVNTPDVNSHTKHSQEENIALQPSQEVTFEKPHVPDGEHAYNGSISQEKSAAPNEKKHLDAYTLVDKDLLQGLKTNVGPSDDAIVSDDEETRSVTRENEYTEDVFADPNDLTREEQNENMDQIPLLHYQEPDVKPVDQTGLFENESVPPGQSEGKPVTPEDEVNVGADIGHATSLEPEKNTLTSWGDTFFAIVSGGEHTKQVTDLDGTDSEEDDEEEDDNSETPNLPDGDKIHLLGMDKDGVRQYENDEPLSNTEDLILPDLKDELDTMADISNAESLQIKQNIDSTANPSADRKLTIPSNDSTLSFMKSDINTEIPEENQEQESYKQHLGMRGENEVEESVNVEGKESIDIDEEPHESEETKHQVGSDSESFGNATETEEHDVKEVIAPEIKYTDENLLTENAQNLSTDKLPSGLEDSLLQTTDTDARGGAGAENIKLGSVDTIVPDEDKSVIASTTEELSTGSEKLDSNKLVVEKEDQETESLNSESKSIDEPDKAINVQPTDYLPAGSKTSDLKALETLEDDKSDGMKTVEFDRAILDGEKTTSGPSAEESSKPVDESEKVNVDLVDKEFQEVQNPQDSLNQESEDQSKPTVELTSEKNDFSGEKSTESKLEAFQNEKSSSTETEQDKLEINVPNVSPEVTGNSPTSDVYNLPVSKGDETQSDSESESSDVTGQGLDVEQELLEDENAKNATVSQKQIENHGIDNGDTDQPRTTEESTNFTNDKNEPVDKEIIKESKEENEDVLLPKPSDDKGDISAEMAKDESLSLGLESVKGGAVSEENNHHQAIDHQTENADQTETDNDNLSDESLSVNSTQEQYTSYIDGIKELSIMREYLDEDHIEQFRNYLSPDNVYRVEAMFHDMEEDLKRARRDNIRIDNIDKALDQIFETSETNILDFVDQVLEQRELNEDMIVLEKQLFDEEAMLMEDIQEIAYRLRQKYSTLSLLAPGVEVPEPDEEDKSLRTTPDGMKVSDPKTEHINQAGIVEVDEMKEEPQKESEMNKVDSKMPHLEVTTEEEDETGKIPHLEVQIEGTKEEEDTARMPHFTEVTTEEGADNASLTNDNQKDEETGMANMPHVDTNKDTTMPQEDLVEVSQLVDIQRDDTDTEPDTNVEDNSEPPFNLENVDTVQTTPSMNSRPNIDSTDSETKDLKEKDSLADTDIRNEDDTGTEKEASDTISVSKIVSSVEHAFLTTKQSLSPVAGALISALPEDLRPGPDFHGVQWEVVITTLLVGVITILIFFWRTCLSVKSRLYQVNEKQLAEKIANLMKEKSDALEKISEYEKKIQETRESETSVQQKNSDLLKETKVLKANIKELNTNNKALDTKMRNLINELDSQKEENKKKQEMLYSGQKSIQRLEEQFEQHTAELSELQVVLNEAKLREQKVRSDLRGVQEENARLKDRKEQLLKEAEGWSERQRELDEQIQLQQKSHKDLEEALAYKENEIEVLTNCIMQLKQFEDDSAADEGNWQQAGDVDLVNGELPDNRKEKMKVQIKQMMDVSRVKTTLSIIEDEKDLYQRKLNDEISARHELEEQIKQIQHDSSSLQSDKTHLDNECKTLRQKVEILTELYQQKEMALQKKLTQEEYERQEKEQKLSVADEKAVVASEEVKIYKHRIQEMEEEIQKTERSYKNQIANHEKKAHENWLIARTAERTLSEEKRECANLRQKLIEVNQRIAALQRPSIVKPKPGRPDHQQTGRRGGALSRDGSYGPSPVSGGAPSPPMMVDGPGRSSSANLSRTESLKGGMDVPPGSRRPPLDVSGRTSAPVELGHSSGMLSSGPRTSSPTMAVDGLSNPPIESEARGMSVSPQTEEPRDIIPGSKGPPSFPGTPVMNSPMPQPGRLTGPPPHRFGMRPQPPPQMHGHPLGPLVPPGPIPPDPRGYVRGPLGPREYHPGPIPFHSPRDYPLPPPGVRDFPLGPPPPGVRDFRPVLPPPGVREFPPGPPHPVPRDMLHREFPARPPPLGSRELPPGVREIRPGLPPPGARDFPPGIPPPGAREFLPGPPPPGARDFRSGPPVPMSRENIPGLLPPGARDFLHGPPPGRDFPPGPYPGSIQGHLGPEHQIFHSGPQHPSQMDTEHVDSQKV</sequence>
<keyword evidence="2 18" id="KW-0728">SH3 domain</keyword>
<keyword evidence="24" id="KW-1185">Reference proteome</keyword>